<name>A0A9J6ZHC7_9BACL</name>
<keyword evidence="2" id="KW-0862">Zinc</keyword>
<evidence type="ECO:0000313" key="4">
    <source>
        <dbReference type="EMBL" id="URN95566.1"/>
    </source>
</evidence>
<dbReference type="InterPro" id="IPR034015">
    <property type="entry name" value="M1_LTA4H"/>
</dbReference>
<feature type="binding site" evidence="2">
    <location>
        <position position="439"/>
    </location>
    <ligand>
        <name>Zn(2+)</name>
        <dbReference type="ChEBI" id="CHEBI:29105"/>
        <note>catalytic</note>
    </ligand>
</feature>
<sequence length="678" mass="77651">MSSKPFKLIIVGLLIVVFLIATWPYQFQHAWQSSYTYALEPIQSIQNIQSTMFQPALNEAKPSNGTLNYENTAPSIPAVKLSERVVDYNIQVSLREEEHMLDGEELITWTNPGKETVTDMYVHLYANAFNSPDSTFMKESGGQLRGDKATDKSEGSIRLLNLETLEGENMLPRVKYISPDDQNNNDYTVATFRLIDPVAPGESVTLRIKFEVTLPQVFARMGYYEDFVMAGQWFPKIAAYETVGTRNVMKEGWNIHQYHGNSEFYSDFAVYSVKVYAPENYTVAGTGMQTKVANIGQGRKMVQFYAEDVHDFAFAMSPNFITHESSFSHEGVPGVKIKLYLDPAHEQLAERYIHAAKSALAYLGKNYGAYPYSTLSIVVPPAGASGAGGMEYPTFVTTLAADSTNPKYELERTVIHEVSHQYWYGMVANNEFEEAWLDEAFTSYTEEKIIENAYGVTSNHRIEASFMTNPAPLQLNSWLYKDHNHYAENVYLRGKLVLLDIEDIVGRVTMSKIMRSYFQTYKFKHPTTQQFQRIVENITKQSWQSYFDKFVYGNESADLAIQNIKSRVFEEQEKTIYEYTILLDQNSGMPRSIPIDLVFEDGSTVRKQWDLSDEAKLHFVERSEVPISWIKIDPEQNNKLDYHLNNNFMRAELPNAEVKRVNIVTESIIDYALRLFSW</sequence>
<feature type="binding site" evidence="2">
    <location>
        <position position="416"/>
    </location>
    <ligand>
        <name>Zn(2+)</name>
        <dbReference type="ChEBI" id="CHEBI:29105"/>
        <note>catalytic</note>
    </ligand>
</feature>
<dbReference type="PANTHER" id="PTHR45726:SF3">
    <property type="entry name" value="LEUKOTRIENE A-4 HYDROLASE"/>
    <property type="match status" value="1"/>
</dbReference>
<evidence type="ECO:0000259" key="3">
    <source>
        <dbReference type="Pfam" id="PF01433"/>
    </source>
</evidence>
<dbReference type="Gene3D" id="1.10.390.10">
    <property type="entry name" value="Neutral Protease Domain 2"/>
    <property type="match status" value="1"/>
</dbReference>
<dbReference type="SUPFAM" id="SSF55486">
    <property type="entry name" value="Metalloproteases ('zincins'), catalytic domain"/>
    <property type="match status" value="1"/>
</dbReference>
<gene>
    <name evidence="4" type="ORF">NAG76_04795</name>
</gene>
<reference evidence="4" key="1">
    <citation type="submission" date="2022-05" db="EMBL/GenBank/DDBJ databases">
        <title>Novel bacterial taxa in a minimal lignocellulolytic consortium and its capacity to transform plastics disclosed by genome-resolved metagenomics.</title>
        <authorList>
            <person name="Rodriguez C.A.D."/>
            <person name="Diaz-Garcia L."/>
            <person name="Herrera K."/>
            <person name="Tarazona N.A."/>
            <person name="Sproer C."/>
            <person name="Overmann J."/>
            <person name="Jimenez D.J."/>
        </authorList>
    </citation>
    <scope>NUCLEOTIDE SEQUENCE</scope>
    <source>
        <strain evidence="4">MAG5</strain>
    </source>
</reference>
<dbReference type="Proteomes" id="UP001056756">
    <property type="component" value="Chromosome"/>
</dbReference>
<dbReference type="CDD" id="cd09604">
    <property type="entry name" value="M1_APN_like"/>
    <property type="match status" value="1"/>
</dbReference>
<dbReference type="InterPro" id="IPR027268">
    <property type="entry name" value="Peptidase_M4/M1_CTD_sf"/>
</dbReference>
<dbReference type="InterPro" id="IPR014782">
    <property type="entry name" value="Peptidase_M1_dom"/>
</dbReference>
<dbReference type="GO" id="GO:0008237">
    <property type="term" value="F:metallopeptidase activity"/>
    <property type="evidence" value="ECO:0007669"/>
    <property type="project" value="InterPro"/>
</dbReference>
<proteinExistence type="predicted"/>
<evidence type="ECO:0000256" key="1">
    <source>
        <dbReference type="PIRSR" id="PIRSR634015-1"/>
    </source>
</evidence>
<dbReference type="Pfam" id="PF01433">
    <property type="entry name" value="Peptidase_M1"/>
    <property type="match status" value="1"/>
</dbReference>
<protein>
    <submittedName>
        <fullName evidence="4">M1 family metallopeptidase</fullName>
    </submittedName>
</protein>
<feature type="active site" description="Proton acceptor" evidence="1">
    <location>
        <position position="417"/>
    </location>
</feature>
<evidence type="ECO:0000313" key="5">
    <source>
        <dbReference type="Proteomes" id="UP001056756"/>
    </source>
</evidence>
<feature type="active site" description="Proton donor" evidence="1">
    <location>
        <position position="491"/>
    </location>
</feature>
<feature type="domain" description="Peptidase M1 membrane alanine aminopeptidase" evidence="3">
    <location>
        <begin position="357"/>
        <end position="549"/>
    </location>
</feature>
<organism evidence="4 5">
    <name type="scientific">Candidatus Pristimantibacillus lignocellulolyticus</name>
    <dbReference type="NCBI Taxonomy" id="2994561"/>
    <lineage>
        <taxon>Bacteria</taxon>
        <taxon>Bacillati</taxon>
        <taxon>Bacillota</taxon>
        <taxon>Bacilli</taxon>
        <taxon>Bacillales</taxon>
        <taxon>Paenibacillaceae</taxon>
        <taxon>Candidatus Pristimantibacillus</taxon>
    </lineage>
</organism>
<accession>A0A9J6ZHC7</accession>
<dbReference type="KEGG" id="plig:NAG76_04795"/>
<dbReference type="EMBL" id="CP097899">
    <property type="protein sequence ID" value="URN95566.1"/>
    <property type="molecule type" value="Genomic_DNA"/>
</dbReference>
<dbReference type="GO" id="GO:0008270">
    <property type="term" value="F:zinc ion binding"/>
    <property type="evidence" value="ECO:0007669"/>
    <property type="project" value="InterPro"/>
</dbReference>
<dbReference type="AlphaFoldDB" id="A0A9J6ZHC7"/>
<keyword evidence="2" id="KW-0479">Metal-binding</keyword>
<dbReference type="PANTHER" id="PTHR45726">
    <property type="entry name" value="LEUKOTRIENE A-4 HYDROLASE"/>
    <property type="match status" value="1"/>
</dbReference>
<evidence type="ECO:0000256" key="2">
    <source>
        <dbReference type="PIRSR" id="PIRSR634015-3"/>
    </source>
</evidence>
<comment type="cofactor">
    <cofactor evidence="2">
        <name>Zn(2+)</name>
        <dbReference type="ChEBI" id="CHEBI:29105"/>
    </cofactor>
    <text evidence="2">Binds 1 zinc ion per subunit.</text>
</comment>
<feature type="binding site" evidence="2">
    <location>
        <position position="420"/>
    </location>
    <ligand>
        <name>Zn(2+)</name>
        <dbReference type="ChEBI" id="CHEBI:29105"/>
        <note>catalytic</note>
    </ligand>
</feature>